<evidence type="ECO:0000313" key="3">
    <source>
        <dbReference type="Proteomes" id="UP000679352"/>
    </source>
</evidence>
<dbReference type="GO" id="GO:0004853">
    <property type="term" value="F:uroporphyrinogen decarboxylase activity"/>
    <property type="evidence" value="ECO:0007669"/>
    <property type="project" value="InterPro"/>
</dbReference>
<dbReference type="InterPro" id="IPR000257">
    <property type="entry name" value="Uroporphyrinogen_deCOase"/>
</dbReference>
<accession>A0A975PBH6</accession>
<dbReference type="PANTHER" id="PTHR47099:SF1">
    <property type="entry name" value="METHYLCOBAMIDE:COM METHYLTRANSFERASE MTBA"/>
    <property type="match status" value="1"/>
</dbReference>
<dbReference type="Gene3D" id="3.20.20.210">
    <property type="match status" value="1"/>
</dbReference>
<dbReference type="AlphaFoldDB" id="A0A975PBH6"/>
<proteinExistence type="predicted"/>
<organism evidence="2 3">
    <name type="scientific">Gemmobacter fulvus</name>
    <dbReference type="NCBI Taxonomy" id="2840474"/>
    <lineage>
        <taxon>Bacteria</taxon>
        <taxon>Pseudomonadati</taxon>
        <taxon>Pseudomonadota</taxon>
        <taxon>Alphaproteobacteria</taxon>
        <taxon>Rhodobacterales</taxon>
        <taxon>Paracoccaceae</taxon>
        <taxon>Gemmobacter</taxon>
    </lineage>
</organism>
<dbReference type="EMBL" id="CP076363">
    <property type="protein sequence ID" value="QWK92578.1"/>
    <property type="molecule type" value="Genomic_DNA"/>
</dbReference>
<reference evidence="2" key="1">
    <citation type="submission" date="2021-06" db="EMBL/GenBank/DDBJ databases">
        <authorList>
            <person name="Lee C.-S."/>
            <person name="Jin L."/>
        </authorList>
    </citation>
    <scope>NUCLEOTIDE SEQUENCE</scope>
    <source>
        <strain evidence="2">Con5</strain>
        <plasmid evidence="2">p2</plasmid>
    </source>
</reference>
<dbReference type="Proteomes" id="UP000679352">
    <property type="component" value="Plasmid p2"/>
</dbReference>
<sequence length="339" mass="36855">MQYSAAIRSIFGTKPGAAPLFSFWSHFPDADLDAEALAEATVAFQRRFDLDFVKTAPNGMYAVEDLGVRVDFSEVPRGGVATVVETPYDAPEAWARLPEPDLTRGALARELHALRLMRAAMPGVPIVFTVFSPMTIAAKLSRGRIHAQIAARVSIDAVHIALDRIARSVSALSQAALAAGADGVFFAHQDTGRHLLSYDDFCEFVAPYDIEALIGAQQGRFNILHVHGEQIRFRAIQDYPVHALNWHNWETRPSTAAGMLTSGKCIVGGVDRWSITQNDVPAVQRQILETIRAVRGHGDLIIAPSCAIRAGFSEQTMHAVRDFVRGLGETGTAQNEAAA</sequence>
<evidence type="ECO:0000259" key="1">
    <source>
        <dbReference type="Pfam" id="PF01208"/>
    </source>
</evidence>
<keyword evidence="3" id="KW-1185">Reference proteome</keyword>
<dbReference type="RefSeq" id="WP_215505563.1">
    <property type="nucleotide sequence ID" value="NZ_CP076363.1"/>
</dbReference>
<dbReference type="GO" id="GO:0006779">
    <property type="term" value="P:porphyrin-containing compound biosynthetic process"/>
    <property type="evidence" value="ECO:0007669"/>
    <property type="project" value="InterPro"/>
</dbReference>
<dbReference type="PANTHER" id="PTHR47099">
    <property type="entry name" value="METHYLCOBAMIDE:COM METHYLTRANSFERASE MTBA"/>
    <property type="match status" value="1"/>
</dbReference>
<keyword evidence="2" id="KW-0614">Plasmid</keyword>
<evidence type="ECO:0000313" key="2">
    <source>
        <dbReference type="EMBL" id="QWK92578.1"/>
    </source>
</evidence>
<dbReference type="SUPFAM" id="SSF51726">
    <property type="entry name" value="UROD/MetE-like"/>
    <property type="match status" value="1"/>
</dbReference>
<dbReference type="InterPro" id="IPR038071">
    <property type="entry name" value="UROD/MetE-like_sf"/>
</dbReference>
<geneLocation type="plasmid" evidence="2 3">
    <name>p2</name>
</geneLocation>
<dbReference type="InterPro" id="IPR052024">
    <property type="entry name" value="Methanogen_methyltrans"/>
</dbReference>
<name>A0A975PBH6_9RHOB</name>
<protein>
    <recommendedName>
        <fullName evidence="1">Uroporphyrinogen decarboxylase (URO-D) domain-containing protein</fullName>
    </recommendedName>
</protein>
<gene>
    <name evidence="2" type="ORF">KM031_19580</name>
</gene>
<dbReference type="Pfam" id="PF01208">
    <property type="entry name" value="URO-D"/>
    <property type="match status" value="1"/>
</dbReference>
<feature type="domain" description="Uroporphyrinogen decarboxylase (URO-D)" evidence="1">
    <location>
        <begin position="26"/>
        <end position="325"/>
    </location>
</feature>
<dbReference type="KEGG" id="gfu:KM031_19580"/>